<evidence type="ECO:0000313" key="5">
    <source>
        <dbReference type="Proteomes" id="UP001501343"/>
    </source>
</evidence>
<dbReference type="RefSeq" id="WP_248146605.1">
    <property type="nucleotide sequence ID" value="NZ_BAAAOF010000002.1"/>
</dbReference>
<comment type="caution">
    <text evidence="4">The sequence shown here is derived from an EMBL/GenBank/DDBJ whole genome shotgun (WGS) entry which is preliminary data.</text>
</comment>
<evidence type="ECO:0000313" key="4">
    <source>
        <dbReference type="EMBL" id="GAA1922287.1"/>
    </source>
</evidence>
<gene>
    <name evidence="4" type="ORF">GCM10009775_13470</name>
</gene>
<sequence>MTTDTAVEDRLDRREFVAELLRRTPDALVVTGLGSPAYDVNAAGYRAENFFLLGAMGGAVPCALGLAIAQPERSVVVVTGDGEHLMNVGALAVVGVKKPKNLTIVVLDNGFFAETGMQPSHSGLGTDLAAIARGFGLGDATVVETMDAVDEVARKIAARDGAAYFHVLISTAHQKRSLPSRDGVTNKVRFRAALGLETY</sequence>
<dbReference type="SUPFAM" id="SSF52518">
    <property type="entry name" value="Thiamin diphosphate-binding fold (THDP-binding)"/>
    <property type="match status" value="1"/>
</dbReference>
<dbReference type="Gene3D" id="3.40.50.970">
    <property type="match status" value="1"/>
</dbReference>
<evidence type="ECO:0000259" key="3">
    <source>
        <dbReference type="Pfam" id="PF02775"/>
    </source>
</evidence>
<name>A0ABP5ATL0_9MICO</name>
<dbReference type="InterPro" id="IPR029061">
    <property type="entry name" value="THDP-binding"/>
</dbReference>
<protein>
    <submittedName>
        <fullName evidence="4">Thiamine pyrophosphate-dependent enzyme</fullName>
    </submittedName>
</protein>
<dbReference type="PANTHER" id="PTHR42818:SF1">
    <property type="entry name" value="SULFOPYRUVATE DECARBOXYLASE"/>
    <property type="match status" value="1"/>
</dbReference>
<dbReference type="InterPro" id="IPR011766">
    <property type="entry name" value="TPP_enzyme_TPP-bd"/>
</dbReference>
<evidence type="ECO:0000256" key="1">
    <source>
        <dbReference type="ARBA" id="ARBA00022793"/>
    </source>
</evidence>
<organism evidence="4 5">
    <name type="scientific">Microbacterium aoyamense</name>
    <dbReference type="NCBI Taxonomy" id="344166"/>
    <lineage>
        <taxon>Bacteria</taxon>
        <taxon>Bacillati</taxon>
        <taxon>Actinomycetota</taxon>
        <taxon>Actinomycetes</taxon>
        <taxon>Micrococcales</taxon>
        <taxon>Microbacteriaceae</taxon>
        <taxon>Microbacterium</taxon>
    </lineage>
</organism>
<dbReference type="PANTHER" id="PTHR42818">
    <property type="entry name" value="SULFOPYRUVATE DECARBOXYLASE SUBUNIT ALPHA"/>
    <property type="match status" value="1"/>
</dbReference>
<keyword evidence="2" id="KW-0456">Lyase</keyword>
<evidence type="ECO:0000256" key="2">
    <source>
        <dbReference type="ARBA" id="ARBA00023239"/>
    </source>
</evidence>
<feature type="domain" description="Thiamine pyrophosphate enzyme TPP-binding" evidence="3">
    <location>
        <begin position="52"/>
        <end position="167"/>
    </location>
</feature>
<accession>A0ABP5ATL0</accession>
<dbReference type="EMBL" id="BAAAOF010000002">
    <property type="protein sequence ID" value="GAA1922287.1"/>
    <property type="molecule type" value="Genomic_DNA"/>
</dbReference>
<dbReference type="Proteomes" id="UP001501343">
    <property type="component" value="Unassembled WGS sequence"/>
</dbReference>
<reference evidence="5" key="1">
    <citation type="journal article" date="2019" name="Int. J. Syst. Evol. Microbiol.">
        <title>The Global Catalogue of Microorganisms (GCM) 10K type strain sequencing project: providing services to taxonomists for standard genome sequencing and annotation.</title>
        <authorList>
            <consortium name="The Broad Institute Genomics Platform"/>
            <consortium name="The Broad Institute Genome Sequencing Center for Infectious Disease"/>
            <person name="Wu L."/>
            <person name="Ma J."/>
        </authorList>
    </citation>
    <scope>NUCLEOTIDE SEQUENCE [LARGE SCALE GENOMIC DNA]</scope>
    <source>
        <strain evidence="5">JCM 14900</strain>
    </source>
</reference>
<dbReference type="Pfam" id="PF02775">
    <property type="entry name" value="TPP_enzyme_C"/>
    <property type="match status" value="1"/>
</dbReference>
<proteinExistence type="predicted"/>
<keyword evidence="1" id="KW-0210">Decarboxylase</keyword>
<dbReference type="InterPro" id="IPR051818">
    <property type="entry name" value="TPP_dependent_decarboxylase"/>
</dbReference>
<keyword evidence="5" id="KW-1185">Reference proteome</keyword>